<feature type="region of interest" description="Disordered" evidence="5">
    <location>
        <begin position="492"/>
        <end position="539"/>
    </location>
</feature>
<dbReference type="InterPro" id="IPR050346">
    <property type="entry name" value="FMO-like"/>
</dbReference>
<dbReference type="InterPro" id="IPR036188">
    <property type="entry name" value="FAD/NAD-bd_sf"/>
</dbReference>
<reference evidence="7" key="1">
    <citation type="journal article" date="2013" name="Genome Announc.">
        <title>Draft genome sequence of Botrytis cinerea BcDW1, inoculum for noble rot of grape berries.</title>
        <authorList>
            <person name="Blanco-Ulate B."/>
            <person name="Allen G."/>
            <person name="Powell A.L."/>
            <person name="Cantu D."/>
        </authorList>
    </citation>
    <scope>NUCLEOTIDE SEQUENCE [LARGE SCALE GENOMIC DNA]</scope>
    <source>
        <strain evidence="7">BcDW1</strain>
    </source>
</reference>
<evidence type="ECO:0000256" key="4">
    <source>
        <dbReference type="ARBA" id="ARBA00023002"/>
    </source>
</evidence>
<keyword evidence="2" id="KW-0285">Flavoprotein</keyword>
<comment type="similarity">
    <text evidence="1">Belongs to the FMO family.</text>
</comment>
<evidence type="ECO:0000313" key="7">
    <source>
        <dbReference type="Proteomes" id="UP000012045"/>
    </source>
</evidence>
<dbReference type="HOGENOM" id="CLU_006909_5_2_1"/>
<organism evidence="6 7">
    <name type="scientific">Botryotinia fuckeliana (strain BcDW1)</name>
    <name type="common">Noble rot fungus</name>
    <name type="synonym">Botrytis cinerea</name>
    <dbReference type="NCBI Taxonomy" id="1290391"/>
    <lineage>
        <taxon>Eukaryota</taxon>
        <taxon>Fungi</taxon>
        <taxon>Dikarya</taxon>
        <taxon>Ascomycota</taxon>
        <taxon>Pezizomycotina</taxon>
        <taxon>Leotiomycetes</taxon>
        <taxon>Helotiales</taxon>
        <taxon>Sclerotiniaceae</taxon>
        <taxon>Botrytis</taxon>
    </lineage>
</organism>
<evidence type="ECO:0000256" key="1">
    <source>
        <dbReference type="ARBA" id="ARBA00009183"/>
    </source>
</evidence>
<dbReference type="PRINTS" id="PR00419">
    <property type="entry name" value="ADXRDTASE"/>
</dbReference>
<keyword evidence="3" id="KW-0274">FAD</keyword>
<protein>
    <submittedName>
        <fullName evidence="6">Putative fad dependent protein</fullName>
    </submittedName>
</protein>
<dbReference type="Pfam" id="PF13450">
    <property type="entry name" value="NAD_binding_8"/>
    <property type="match status" value="1"/>
</dbReference>
<name>M7UV49_BOTF1</name>
<dbReference type="Pfam" id="PF00743">
    <property type="entry name" value="FMO-like"/>
    <property type="match status" value="2"/>
</dbReference>
<evidence type="ECO:0000313" key="6">
    <source>
        <dbReference type="EMBL" id="EMR90938.1"/>
    </source>
</evidence>
<evidence type="ECO:0000256" key="2">
    <source>
        <dbReference type="ARBA" id="ARBA00022630"/>
    </source>
</evidence>
<dbReference type="PANTHER" id="PTHR23023">
    <property type="entry name" value="DIMETHYLANILINE MONOOXYGENASE"/>
    <property type="match status" value="1"/>
</dbReference>
<dbReference type="Gene3D" id="3.50.50.60">
    <property type="entry name" value="FAD/NAD(P)-binding domain"/>
    <property type="match status" value="2"/>
</dbReference>
<keyword evidence="4" id="KW-0560">Oxidoreductase</keyword>
<dbReference type="InterPro" id="IPR020946">
    <property type="entry name" value="Flavin_mOase-like"/>
</dbReference>
<feature type="compositionally biased region" description="Polar residues" evidence="5">
    <location>
        <begin position="519"/>
        <end position="530"/>
    </location>
</feature>
<dbReference type="GO" id="GO:0004499">
    <property type="term" value="F:N,N-dimethylaniline monooxygenase activity"/>
    <property type="evidence" value="ECO:0007669"/>
    <property type="project" value="InterPro"/>
</dbReference>
<proteinExistence type="inferred from homology"/>
<evidence type="ECO:0000256" key="3">
    <source>
        <dbReference type="ARBA" id="ARBA00022827"/>
    </source>
</evidence>
<dbReference type="AlphaFoldDB" id="M7UV49"/>
<gene>
    <name evidence="6" type="ORF">BcDW1_397</name>
</gene>
<dbReference type="Proteomes" id="UP000012045">
    <property type="component" value="Unassembled WGS sequence"/>
</dbReference>
<dbReference type="GO" id="GO:0050660">
    <property type="term" value="F:flavin adenine dinucleotide binding"/>
    <property type="evidence" value="ECO:0007669"/>
    <property type="project" value="InterPro"/>
</dbReference>
<feature type="compositionally biased region" description="Basic and acidic residues" evidence="5">
    <location>
        <begin position="495"/>
        <end position="505"/>
    </location>
</feature>
<dbReference type="SUPFAM" id="SSF51905">
    <property type="entry name" value="FAD/NAD(P)-binding domain"/>
    <property type="match status" value="2"/>
</dbReference>
<dbReference type="GO" id="GO:0050661">
    <property type="term" value="F:NADP binding"/>
    <property type="evidence" value="ECO:0007669"/>
    <property type="project" value="InterPro"/>
</dbReference>
<dbReference type="OrthoDB" id="66881at2759"/>
<evidence type="ECO:0000256" key="5">
    <source>
        <dbReference type="SAM" id="MobiDB-lite"/>
    </source>
</evidence>
<sequence length="539" mass="61293">MWNWLNFDLEAYKRNMGLKFERVAVIGAGVSGLAAARHLIDYGLDVTIYERSSRPGGVWAYDERKPLEYKYPSVLPSVAGLYSDADSDSEDVTLQSEFPQEEILKLKHAPPGPAYFGLTTNISTKLQEMKDHPWKEGTGDFVNVKVVGDYLSDYAKRFHLERFLKYNTKVETIKKVNGRWIVKSKLLNKTRDGNVEFLEEEEVFDKVVVASGHYHANRVPDIKGLSEWRKRYPERVMHSKAYRKPQELAGQNVLLIGGSVSSTDIAREINGIAKTVYQSTRGGQFDLPLDFLPPSAKRVGECVSFEFETGSEGRGIAHLKDGTTLSDIDKVIVCTGYHISYPFLHPYHNDLISPAEANETVLVTDGTQLHNLHKDIFYIPDPTLAFVGTAYYVSTFSLFEFQAIALAAVFAGKAYLPREEEMRKEYRLRVTEKGFGRVFHALNEGREPEYVRQLVDWINADAVSSGGQKVEGHSEEWLKEDEIKMGKLRKRFEKKKQEEKQEENPRIYNLRSKGEVPNSEFQLFNGNGHSRTLEEQTVG</sequence>
<accession>M7UV49</accession>
<dbReference type="EMBL" id="KB707681">
    <property type="protein sequence ID" value="EMR90938.1"/>
    <property type="molecule type" value="Genomic_DNA"/>
</dbReference>